<dbReference type="InterPro" id="IPR050272">
    <property type="entry name" value="Isochorismatase-like_hydrls"/>
</dbReference>
<organism evidence="3 4">
    <name type="scientific">Streptomyces purpureus</name>
    <dbReference type="NCBI Taxonomy" id="1951"/>
    <lineage>
        <taxon>Bacteria</taxon>
        <taxon>Bacillati</taxon>
        <taxon>Actinomycetota</taxon>
        <taxon>Actinomycetes</taxon>
        <taxon>Kitasatosporales</taxon>
        <taxon>Streptomycetaceae</taxon>
        <taxon>Streptomyces</taxon>
    </lineage>
</organism>
<protein>
    <submittedName>
        <fullName evidence="3">Phenazine biosynthesis protein PhzD</fullName>
    </submittedName>
</protein>
<dbReference type="SUPFAM" id="SSF52499">
    <property type="entry name" value="Isochorismatase-like hydrolases"/>
    <property type="match status" value="1"/>
</dbReference>
<sequence>MPGIAPISAYPLPTAADLPISTAQWKPDADRAALLVHDMQRYFLAPFPPAVRDPLVRHCALLRERCAALGVPVFYTAQPGGMTDEERGLLKDFWGPGMRVDPADRQIVTELAPRPADHVLTKWRYSAFFRSDLLARLRAQGRDQLIVCGVYAHVGVLATALEAFTNDIQPFLVADALGDFSAEYHRLALDYAAARCSVVTTTEEVFR</sequence>
<name>A0A918H1R7_9ACTN</name>
<dbReference type="Pfam" id="PF00857">
    <property type="entry name" value="Isochorismatase"/>
    <property type="match status" value="1"/>
</dbReference>
<proteinExistence type="predicted"/>
<dbReference type="PRINTS" id="PR01398">
    <property type="entry name" value="ISCHRISMTASE"/>
</dbReference>
<dbReference type="EMBL" id="BMQQ01000007">
    <property type="protein sequence ID" value="GGT29977.1"/>
    <property type="molecule type" value="Genomic_DNA"/>
</dbReference>
<dbReference type="GO" id="GO:0008908">
    <property type="term" value="F:isochorismatase activity"/>
    <property type="evidence" value="ECO:0007669"/>
    <property type="project" value="InterPro"/>
</dbReference>
<gene>
    <name evidence="3" type="primary">phzD1</name>
    <name evidence="3" type="ORF">GCM10014713_24420</name>
</gene>
<dbReference type="RefSeq" id="WP_019884039.1">
    <property type="nucleotide sequence ID" value="NZ_BMQQ01000007.1"/>
</dbReference>
<accession>A0A918H1R7</accession>
<dbReference type="PANTHER" id="PTHR43540">
    <property type="entry name" value="PEROXYUREIDOACRYLATE/UREIDOACRYLATE AMIDOHYDROLASE-RELATED"/>
    <property type="match status" value="1"/>
</dbReference>
<evidence type="ECO:0000256" key="1">
    <source>
        <dbReference type="ARBA" id="ARBA00022801"/>
    </source>
</evidence>
<keyword evidence="1" id="KW-0378">Hydrolase</keyword>
<comment type="caution">
    <text evidence="3">The sequence shown here is derived from an EMBL/GenBank/DDBJ whole genome shotgun (WGS) entry which is preliminary data.</text>
</comment>
<evidence type="ECO:0000259" key="2">
    <source>
        <dbReference type="Pfam" id="PF00857"/>
    </source>
</evidence>
<dbReference type="Proteomes" id="UP000619486">
    <property type="component" value="Unassembled WGS sequence"/>
</dbReference>
<keyword evidence="4" id="KW-1185">Reference proteome</keyword>
<evidence type="ECO:0000313" key="4">
    <source>
        <dbReference type="Proteomes" id="UP000619486"/>
    </source>
</evidence>
<dbReference type="InterPro" id="IPR036380">
    <property type="entry name" value="Isochorismatase-like_sf"/>
</dbReference>
<evidence type="ECO:0000313" key="3">
    <source>
        <dbReference type="EMBL" id="GGT29977.1"/>
    </source>
</evidence>
<dbReference type="PANTHER" id="PTHR43540:SF3">
    <property type="entry name" value="ENTEROBACTIN SYNTHASE COMPONENT B"/>
    <property type="match status" value="1"/>
</dbReference>
<feature type="domain" description="Isochorismatase-like" evidence="2">
    <location>
        <begin position="32"/>
        <end position="204"/>
    </location>
</feature>
<dbReference type="AlphaFoldDB" id="A0A918H1R7"/>
<reference evidence="3" key="1">
    <citation type="journal article" date="2014" name="Int. J. Syst. Evol. Microbiol.">
        <title>Complete genome sequence of Corynebacterium casei LMG S-19264T (=DSM 44701T), isolated from a smear-ripened cheese.</title>
        <authorList>
            <consortium name="US DOE Joint Genome Institute (JGI-PGF)"/>
            <person name="Walter F."/>
            <person name="Albersmeier A."/>
            <person name="Kalinowski J."/>
            <person name="Ruckert C."/>
        </authorList>
    </citation>
    <scope>NUCLEOTIDE SEQUENCE</scope>
    <source>
        <strain evidence="3">JCM 3172</strain>
    </source>
</reference>
<dbReference type="Gene3D" id="3.40.50.850">
    <property type="entry name" value="Isochorismatase-like"/>
    <property type="match status" value="1"/>
</dbReference>
<reference evidence="3" key="2">
    <citation type="submission" date="2020-09" db="EMBL/GenBank/DDBJ databases">
        <authorList>
            <person name="Sun Q."/>
            <person name="Ohkuma M."/>
        </authorList>
    </citation>
    <scope>NUCLEOTIDE SEQUENCE</scope>
    <source>
        <strain evidence="3">JCM 3172</strain>
    </source>
</reference>
<dbReference type="InterPro" id="IPR016291">
    <property type="entry name" value="Isochorismatase"/>
</dbReference>
<dbReference type="InterPro" id="IPR000868">
    <property type="entry name" value="Isochorismatase-like_dom"/>
</dbReference>
<dbReference type="PIRSF" id="PIRSF001111">
    <property type="entry name" value="Isochorismatase"/>
    <property type="match status" value="1"/>
</dbReference>